<dbReference type="GO" id="GO:0000976">
    <property type="term" value="F:transcription cis-regulatory region binding"/>
    <property type="evidence" value="ECO:0007669"/>
    <property type="project" value="TreeGrafter"/>
</dbReference>
<evidence type="ECO:0000313" key="6">
    <source>
        <dbReference type="EMBL" id="GII76799.1"/>
    </source>
</evidence>
<dbReference type="GO" id="GO:0003700">
    <property type="term" value="F:DNA-binding transcription factor activity"/>
    <property type="evidence" value="ECO:0007669"/>
    <property type="project" value="TreeGrafter"/>
</dbReference>
<dbReference type="InterPro" id="IPR028082">
    <property type="entry name" value="Peripla_BP_I"/>
</dbReference>
<evidence type="ECO:0000256" key="3">
    <source>
        <dbReference type="ARBA" id="ARBA00023163"/>
    </source>
</evidence>
<dbReference type="SUPFAM" id="SSF53822">
    <property type="entry name" value="Periplasmic binding protein-like I"/>
    <property type="match status" value="1"/>
</dbReference>
<dbReference type="Pfam" id="PF13377">
    <property type="entry name" value="Peripla_BP_3"/>
    <property type="match status" value="1"/>
</dbReference>
<dbReference type="InterPro" id="IPR046335">
    <property type="entry name" value="LacI/GalR-like_sensor"/>
</dbReference>
<dbReference type="CDD" id="cd06267">
    <property type="entry name" value="PBP1_LacI_sugar_binding-like"/>
    <property type="match status" value="1"/>
</dbReference>
<dbReference type="PANTHER" id="PTHR30146:SF153">
    <property type="entry name" value="LACTOSE OPERON REPRESSOR"/>
    <property type="match status" value="1"/>
</dbReference>
<dbReference type="EMBL" id="BOOU01000029">
    <property type="protein sequence ID" value="GII76799.1"/>
    <property type="molecule type" value="Genomic_DNA"/>
</dbReference>
<keyword evidence="3" id="KW-0804">Transcription</keyword>
<keyword evidence="7" id="KW-1185">Reference proteome</keyword>
<dbReference type="RefSeq" id="WP_239137160.1">
    <property type="nucleotide sequence ID" value="NZ_BOOU01000029.1"/>
</dbReference>
<comment type="caution">
    <text evidence="6">The sequence shown here is derived from an EMBL/GenBank/DDBJ whole genome shotgun (WGS) entry which is preliminary data.</text>
</comment>
<dbReference type="Pfam" id="PF00356">
    <property type="entry name" value="LacI"/>
    <property type="match status" value="1"/>
</dbReference>
<organism evidence="6 7">
    <name type="scientific">Sphaerisporangium rufum</name>
    <dbReference type="NCBI Taxonomy" id="1381558"/>
    <lineage>
        <taxon>Bacteria</taxon>
        <taxon>Bacillati</taxon>
        <taxon>Actinomycetota</taxon>
        <taxon>Actinomycetes</taxon>
        <taxon>Streptosporangiales</taxon>
        <taxon>Streptosporangiaceae</taxon>
        <taxon>Sphaerisporangium</taxon>
    </lineage>
</organism>
<dbReference type="Gene3D" id="3.40.50.2300">
    <property type="match status" value="2"/>
</dbReference>
<evidence type="ECO:0000256" key="2">
    <source>
        <dbReference type="ARBA" id="ARBA00023125"/>
    </source>
</evidence>
<feature type="domain" description="HTH lacI-type" evidence="5">
    <location>
        <begin position="16"/>
        <end position="70"/>
    </location>
</feature>
<evidence type="ECO:0000256" key="4">
    <source>
        <dbReference type="SAM" id="MobiDB-lite"/>
    </source>
</evidence>
<evidence type="ECO:0000256" key="1">
    <source>
        <dbReference type="ARBA" id="ARBA00023015"/>
    </source>
</evidence>
<feature type="region of interest" description="Disordered" evidence="4">
    <location>
        <begin position="341"/>
        <end position="363"/>
    </location>
</feature>
<proteinExistence type="predicted"/>
<protein>
    <submittedName>
        <fullName evidence="6">LacI family transcriptional regulator</fullName>
    </submittedName>
</protein>
<dbReference type="SMART" id="SM00354">
    <property type="entry name" value="HTH_LACI"/>
    <property type="match status" value="1"/>
</dbReference>
<name>A0A919UYG3_9ACTN</name>
<evidence type="ECO:0000313" key="7">
    <source>
        <dbReference type="Proteomes" id="UP000655287"/>
    </source>
</evidence>
<dbReference type="CDD" id="cd01392">
    <property type="entry name" value="HTH_LacI"/>
    <property type="match status" value="1"/>
</dbReference>
<dbReference type="InterPro" id="IPR000843">
    <property type="entry name" value="HTH_LacI"/>
</dbReference>
<dbReference type="PANTHER" id="PTHR30146">
    <property type="entry name" value="LACI-RELATED TRANSCRIPTIONAL REPRESSOR"/>
    <property type="match status" value="1"/>
</dbReference>
<feature type="compositionally biased region" description="Low complexity" evidence="4">
    <location>
        <begin position="346"/>
        <end position="363"/>
    </location>
</feature>
<keyword evidence="1" id="KW-0805">Transcription regulation</keyword>
<sequence>MADTGPDLEPEDRRRVVLKDVAALAGVSVKTVSNVVNGYVHVTPATRARVEAAIRELNYRPNLSARNLRQGRSGVIALAVPELDIPYFAELARLVVAAAEERSLTVLVDQTGGDRAREQLVAEGIRAHLIDGLIFSPLALTGEDLAARTDDTPMVLLGERIHHGPADHVVVRNVEAAREATLHLARLGRRRVAAIGAQDHPAAGTARLRLAGYREALAAAGLPADDGLVAPVAAYHRADGARAMARLLDRADPPDAVFCFNDLLALGALRTLLERGVDVPGDIAVAGFDDIEDGRYATPTLTTVAPDKEQLARRAVELLAERMAGAAPAAREIHVPHRLVVRESTAGRPARPAPDPAAAGRTS</sequence>
<reference evidence="6" key="1">
    <citation type="submission" date="2021-01" db="EMBL/GenBank/DDBJ databases">
        <title>Whole genome shotgun sequence of Sphaerisporangium rufum NBRC 109079.</title>
        <authorList>
            <person name="Komaki H."/>
            <person name="Tamura T."/>
        </authorList>
    </citation>
    <scope>NUCLEOTIDE SEQUENCE</scope>
    <source>
        <strain evidence="6">NBRC 109079</strain>
    </source>
</reference>
<evidence type="ECO:0000259" key="5">
    <source>
        <dbReference type="PROSITE" id="PS50932"/>
    </source>
</evidence>
<dbReference type="PROSITE" id="PS50932">
    <property type="entry name" value="HTH_LACI_2"/>
    <property type="match status" value="1"/>
</dbReference>
<dbReference type="SUPFAM" id="SSF47413">
    <property type="entry name" value="lambda repressor-like DNA-binding domains"/>
    <property type="match status" value="1"/>
</dbReference>
<gene>
    <name evidence="6" type="ORF">Sru01_17810</name>
</gene>
<dbReference type="Proteomes" id="UP000655287">
    <property type="component" value="Unassembled WGS sequence"/>
</dbReference>
<keyword evidence="2" id="KW-0238">DNA-binding</keyword>
<dbReference type="InterPro" id="IPR010982">
    <property type="entry name" value="Lambda_DNA-bd_dom_sf"/>
</dbReference>
<dbReference type="AlphaFoldDB" id="A0A919UYG3"/>
<dbReference type="PROSITE" id="PS00356">
    <property type="entry name" value="HTH_LACI_1"/>
    <property type="match status" value="1"/>
</dbReference>
<dbReference type="Gene3D" id="1.10.260.40">
    <property type="entry name" value="lambda repressor-like DNA-binding domains"/>
    <property type="match status" value="1"/>
</dbReference>
<accession>A0A919UYG3</accession>